<accession>A0A0B7FFB5</accession>
<evidence type="ECO:0000313" key="14">
    <source>
        <dbReference type="EMBL" id="CEL54903.1"/>
    </source>
</evidence>
<dbReference type="Gene3D" id="3.40.50.300">
    <property type="entry name" value="P-loop containing nucleotide triphosphate hydrolases"/>
    <property type="match status" value="2"/>
</dbReference>
<evidence type="ECO:0000256" key="3">
    <source>
        <dbReference type="ARBA" id="ARBA00022552"/>
    </source>
</evidence>
<dbReference type="SMART" id="SM00490">
    <property type="entry name" value="HELICc"/>
    <property type="match status" value="1"/>
</dbReference>
<dbReference type="InterPro" id="IPR011545">
    <property type="entry name" value="DEAD/DEAH_box_helicase_dom"/>
</dbReference>
<comment type="domain">
    <text evidence="10">The Q motif is unique to and characteristic of the DEAD box family of RNA helicases and controls ATP binding and hydrolysis.</text>
</comment>
<dbReference type="GO" id="GO:0003724">
    <property type="term" value="F:RNA helicase activity"/>
    <property type="evidence" value="ECO:0007669"/>
    <property type="project" value="UniProtKB-EC"/>
</dbReference>
<dbReference type="Pfam" id="PF00270">
    <property type="entry name" value="DEAD"/>
    <property type="match status" value="1"/>
</dbReference>
<evidence type="ECO:0000259" key="13">
    <source>
        <dbReference type="PROSITE" id="PS51194"/>
    </source>
</evidence>
<evidence type="ECO:0000256" key="2">
    <source>
        <dbReference type="ARBA" id="ARBA00022517"/>
    </source>
</evidence>
<evidence type="ECO:0000313" key="15">
    <source>
        <dbReference type="Proteomes" id="UP000059188"/>
    </source>
</evidence>
<comment type="function">
    <text evidence="10">RNA helicase.</text>
</comment>
<feature type="region of interest" description="Disordered" evidence="11">
    <location>
        <begin position="625"/>
        <end position="711"/>
    </location>
</feature>
<comment type="similarity">
    <text evidence="9">Belongs to the DEAD box helicase family.</text>
</comment>
<evidence type="ECO:0000256" key="6">
    <source>
        <dbReference type="ARBA" id="ARBA00022806"/>
    </source>
</evidence>
<dbReference type="PANTHER" id="PTHR24031">
    <property type="entry name" value="RNA HELICASE"/>
    <property type="match status" value="1"/>
</dbReference>
<evidence type="ECO:0000256" key="7">
    <source>
        <dbReference type="ARBA" id="ARBA00022840"/>
    </source>
</evidence>
<comment type="catalytic activity">
    <reaction evidence="10">
        <text>ATP + H2O = ADP + phosphate + H(+)</text>
        <dbReference type="Rhea" id="RHEA:13065"/>
        <dbReference type="ChEBI" id="CHEBI:15377"/>
        <dbReference type="ChEBI" id="CHEBI:15378"/>
        <dbReference type="ChEBI" id="CHEBI:30616"/>
        <dbReference type="ChEBI" id="CHEBI:43474"/>
        <dbReference type="ChEBI" id="CHEBI:456216"/>
        <dbReference type="EC" id="3.6.4.13"/>
    </reaction>
</comment>
<keyword evidence="3" id="KW-0698">rRNA processing</keyword>
<evidence type="ECO:0000256" key="10">
    <source>
        <dbReference type="RuleBase" id="RU365068"/>
    </source>
</evidence>
<dbReference type="OrthoDB" id="10259640at2759"/>
<evidence type="ECO:0000256" key="8">
    <source>
        <dbReference type="ARBA" id="ARBA00022884"/>
    </source>
</evidence>
<dbReference type="GO" id="GO:0005524">
    <property type="term" value="F:ATP binding"/>
    <property type="evidence" value="ECO:0007669"/>
    <property type="project" value="UniProtKB-UniRule"/>
</dbReference>
<dbReference type="EC" id="3.6.4.13" evidence="10"/>
<name>A0A0B7FFB5_THACB</name>
<feature type="domain" description="Helicase C-terminal" evidence="13">
    <location>
        <begin position="212"/>
        <end position="371"/>
    </location>
</feature>
<dbReference type="EMBL" id="LN679118">
    <property type="protein sequence ID" value="CEL54903.1"/>
    <property type="molecule type" value="Genomic_DNA"/>
</dbReference>
<dbReference type="InterPro" id="IPR027417">
    <property type="entry name" value="P-loop_NTPase"/>
</dbReference>
<evidence type="ECO:0000256" key="11">
    <source>
        <dbReference type="SAM" id="MobiDB-lite"/>
    </source>
</evidence>
<keyword evidence="15" id="KW-1185">Reference proteome</keyword>
<dbReference type="STRING" id="1108050.A0A0B7FFB5"/>
<evidence type="ECO:0000256" key="1">
    <source>
        <dbReference type="ARBA" id="ARBA00004604"/>
    </source>
</evidence>
<keyword evidence="2" id="KW-0690">Ribosome biogenesis</keyword>
<feature type="compositionally biased region" description="Polar residues" evidence="11">
    <location>
        <begin position="470"/>
        <end position="490"/>
    </location>
</feature>
<dbReference type="AlphaFoldDB" id="A0A0B7FFB5"/>
<dbReference type="InterPro" id="IPR025313">
    <property type="entry name" value="SPB4-like_CTE"/>
</dbReference>
<keyword evidence="6 9" id="KW-0347">Helicase</keyword>
<keyword evidence="5 9" id="KW-0378">Hydrolase</keyword>
<dbReference type="InterPro" id="IPR014001">
    <property type="entry name" value="Helicase_ATP-bd"/>
</dbReference>
<organism evidence="14 15">
    <name type="scientific">Thanatephorus cucumeris (strain AG1-IB / isolate 7/3/14)</name>
    <name type="common">Lettuce bottom rot fungus</name>
    <name type="synonym">Rhizoctonia solani</name>
    <dbReference type="NCBI Taxonomy" id="1108050"/>
    <lineage>
        <taxon>Eukaryota</taxon>
        <taxon>Fungi</taxon>
        <taxon>Dikarya</taxon>
        <taxon>Basidiomycota</taxon>
        <taxon>Agaricomycotina</taxon>
        <taxon>Agaricomycetes</taxon>
        <taxon>Cantharellales</taxon>
        <taxon>Ceratobasidiaceae</taxon>
        <taxon>Rhizoctonia</taxon>
        <taxon>Rhizoctonia solani AG-1</taxon>
    </lineage>
</organism>
<dbReference type="GO" id="GO:0016887">
    <property type="term" value="F:ATP hydrolysis activity"/>
    <property type="evidence" value="ECO:0007669"/>
    <property type="project" value="RHEA"/>
</dbReference>
<dbReference type="SMART" id="SM01178">
    <property type="entry name" value="DUF4217"/>
    <property type="match status" value="1"/>
</dbReference>
<dbReference type="Proteomes" id="UP000059188">
    <property type="component" value="Unassembled WGS sequence"/>
</dbReference>
<keyword evidence="7 9" id="KW-0067">ATP-binding</keyword>
<gene>
    <name evidence="14" type="ORF">RSOLAG1IB_07395</name>
</gene>
<dbReference type="CDD" id="cd17941">
    <property type="entry name" value="DEADc_DDX10"/>
    <property type="match status" value="1"/>
</dbReference>
<dbReference type="CDD" id="cd18787">
    <property type="entry name" value="SF2_C_DEAD"/>
    <property type="match status" value="1"/>
</dbReference>
<dbReference type="PROSITE" id="PS00039">
    <property type="entry name" value="DEAD_ATP_HELICASE"/>
    <property type="match status" value="1"/>
</dbReference>
<dbReference type="InterPro" id="IPR000629">
    <property type="entry name" value="RNA-helicase_DEAD-box_CS"/>
</dbReference>
<proteinExistence type="inferred from homology"/>
<dbReference type="GO" id="GO:0005730">
    <property type="term" value="C:nucleolus"/>
    <property type="evidence" value="ECO:0007669"/>
    <property type="project" value="UniProtKB-SubCell"/>
</dbReference>
<feature type="region of interest" description="Disordered" evidence="11">
    <location>
        <begin position="437"/>
        <end position="493"/>
    </location>
</feature>
<feature type="compositionally biased region" description="Basic and acidic residues" evidence="11">
    <location>
        <begin position="625"/>
        <end position="640"/>
    </location>
</feature>
<dbReference type="GO" id="GO:0003723">
    <property type="term" value="F:RNA binding"/>
    <property type="evidence" value="ECO:0007669"/>
    <property type="project" value="UniProtKB-UniRule"/>
</dbReference>
<dbReference type="PROSITE" id="PS51192">
    <property type="entry name" value="HELICASE_ATP_BIND_1"/>
    <property type="match status" value="1"/>
</dbReference>
<keyword evidence="8 10" id="KW-0694">RNA-binding</keyword>
<dbReference type="SUPFAM" id="SSF52540">
    <property type="entry name" value="P-loop containing nucleoside triphosphate hydrolases"/>
    <property type="match status" value="1"/>
</dbReference>
<comment type="subcellular location">
    <subcellularLocation>
        <location evidence="1">Nucleus</location>
        <location evidence="1">Nucleolus</location>
    </subcellularLocation>
</comment>
<dbReference type="InterPro" id="IPR001650">
    <property type="entry name" value="Helicase_C-like"/>
</dbReference>
<dbReference type="SMART" id="SM00487">
    <property type="entry name" value="DEXDc"/>
    <property type="match status" value="1"/>
</dbReference>
<dbReference type="Pfam" id="PF00271">
    <property type="entry name" value="Helicase_C"/>
    <property type="match status" value="1"/>
</dbReference>
<sequence length="728" mass="80867">MTDIQAKSLPMSLKGRDVLGAARTGSGKTLSFLIPVLEILHRRKWGPQDGLGALVISPTRELAIQIFDVLCAIGGYHSFSAGLVIGGKNLKDERDRLSRMNILVATPGRLLQHLDQTVGFECDNLQILVLDEADRILDMGFSKSLNAIVGHLPKERQTLLFSATQTDSVQQLARLSLRDPVFVGVTEDGVEGSGVTPKNLEQHYAVCPLDRKLDALFGFIKTHLQSKALVFMSSCKQVRFVFETFCKLHPGIPLMHLHGKQKQTKRLDIFQKFASSKHAFLFATDVAARGLDFPAVDWVLQLDAPEDADTYVHRVGRTARYERKGQSLLFLCPSEEEGMVAALKDKGIVIQPIKIKESKLASLENSLQKFAFEEPDIKYLAQRAFISYVKSVYLQKDKSIFQLDKLPLDAYAAALGLPGAPKVKFIDQAMAKKRKNESRQAQLAAAQADVEADSVESGSGSESDDERQDITTVGRSTEANAQDTKATPSVRTKYDRMFERKNQGILSEHYAKLIDHEDNDVDQDDDFITLKRADHDLPGDEARPTQQSTLLNKVDHEDISQRKLKIGQSKRAMLKYKSGGTKLVFDDEGGAHPLYEMQDDTAFQQEAGGDVIGAGKLYADQVRTKMRDEDVLDKQEARDKKKEKKRKRKAQEQEAQGAGATVLAPDADDDGYISPDFGSLLSDADDDDSPVYRPNKKAKPRPNAPEASKRLLVEDEETIALKMLRGEV</sequence>
<evidence type="ECO:0000256" key="4">
    <source>
        <dbReference type="ARBA" id="ARBA00022741"/>
    </source>
</evidence>
<reference evidence="14 15" key="1">
    <citation type="submission" date="2014-11" db="EMBL/GenBank/DDBJ databases">
        <authorList>
            <person name="Wibberg Daniel"/>
        </authorList>
    </citation>
    <scope>NUCLEOTIDE SEQUENCE [LARGE SCALE GENOMIC DNA]</scope>
    <source>
        <strain evidence="14">Rhizoctonia solani AG1-IB 7/3/14</strain>
    </source>
</reference>
<evidence type="ECO:0000256" key="5">
    <source>
        <dbReference type="ARBA" id="ARBA00022801"/>
    </source>
</evidence>
<evidence type="ECO:0000256" key="9">
    <source>
        <dbReference type="RuleBase" id="RU000492"/>
    </source>
</evidence>
<dbReference type="Pfam" id="PF13959">
    <property type="entry name" value="CTE_SPB4"/>
    <property type="match status" value="1"/>
</dbReference>
<dbReference type="PROSITE" id="PS51194">
    <property type="entry name" value="HELICASE_CTER"/>
    <property type="match status" value="1"/>
</dbReference>
<keyword evidence="4 9" id="KW-0547">Nucleotide-binding</keyword>
<protein>
    <recommendedName>
        <fullName evidence="10">ATP-dependent RNA helicase</fullName>
        <ecNumber evidence="10">3.6.4.13</ecNumber>
    </recommendedName>
</protein>
<dbReference type="GO" id="GO:0006364">
    <property type="term" value="P:rRNA processing"/>
    <property type="evidence" value="ECO:0007669"/>
    <property type="project" value="UniProtKB-KW"/>
</dbReference>
<feature type="domain" description="Helicase ATP-binding" evidence="12">
    <location>
        <begin position="9"/>
        <end position="183"/>
    </location>
</feature>
<evidence type="ECO:0000259" key="12">
    <source>
        <dbReference type="PROSITE" id="PS51192"/>
    </source>
</evidence>